<proteinExistence type="predicted"/>
<keyword evidence="2" id="KW-1185">Reference proteome</keyword>
<accession>A0ACA9NC64</accession>
<comment type="caution">
    <text evidence="1">The sequence shown here is derived from an EMBL/GenBank/DDBJ whole genome shotgun (WGS) entry which is preliminary data.</text>
</comment>
<evidence type="ECO:0000313" key="1">
    <source>
        <dbReference type="EMBL" id="CAG8645752.1"/>
    </source>
</evidence>
<dbReference type="Proteomes" id="UP000789525">
    <property type="component" value="Unassembled WGS sequence"/>
</dbReference>
<protein>
    <submittedName>
        <fullName evidence="1">14670_t:CDS:1</fullName>
    </submittedName>
</protein>
<sequence>MTLKDEQLNESGLYVGYSLETVFWKVTDALRLTQMNMSLAALIFCVPDQTNLISYRMHSGRLASGSRERSKTTNIANSQEIVIEHHRHRSSTSIP</sequence>
<gene>
    <name evidence="1" type="ORF">ACOLOM_LOCUS8091</name>
</gene>
<dbReference type="EMBL" id="CAJVPT010020076">
    <property type="protein sequence ID" value="CAG8645752.1"/>
    <property type="molecule type" value="Genomic_DNA"/>
</dbReference>
<organism evidence="1 2">
    <name type="scientific">Acaulospora colombiana</name>
    <dbReference type="NCBI Taxonomy" id="27376"/>
    <lineage>
        <taxon>Eukaryota</taxon>
        <taxon>Fungi</taxon>
        <taxon>Fungi incertae sedis</taxon>
        <taxon>Mucoromycota</taxon>
        <taxon>Glomeromycotina</taxon>
        <taxon>Glomeromycetes</taxon>
        <taxon>Diversisporales</taxon>
        <taxon>Acaulosporaceae</taxon>
        <taxon>Acaulospora</taxon>
    </lineage>
</organism>
<reference evidence="1" key="1">
    <citation type="submission" date="2021-06" db="EMBL/GenBank/DDBJ databases">
        <authorList>
            <person name="Kallberg Y."/>
            <person name="Tangrot J."/>
            <person name="Rosling A."/>
        </authorList>
    </citation>
    <scope>NUCLEOTIDE SEQUENCE</scope>
    <source>
        <strain evidence="1">CL356</strain>
    </source>
</reference>
<name>A0ACA9NC64_9GLOM</name>
<evidence type="ECO:0000313" key="2">
    <source>
        <dbReference type="Proteomes" id="UP000789525"/>
    </source>
</evidence>